<dbReference type="SUPFAM" id="SSF46785">
    <property type="entry name" value="Winged helix' DNA-binding domain"/>
    <property type="match status" value="1"/>
</dbReference>
<dbReference type="Gene3D" id="3.40.190.290">
    <property type="match status" value="1"/>
</dbReference>
<gene>
    <name evidence="8" type="ordered locus">Veis_0640</name>
</gene>
<sequence>MEYRLDDPHAASRLMNRLRLKHWALLAALSDMPVLAQAASAVSVTQPSATKMLADIELAFNFQLFERHSRGLRPTPLGEEVVAFARQSQAGLARFLEGLEIKRRGGHGQLVIGAIMGAAPDLVARAVAEIKRERPLLNVRILGETSDQVGTLLERHAIEFAVGRFSSLMQHNMFAFAPLANETMQVVVRRAHPCARQRALTLAGLTVWPWILQPLTSPARQLMEEEFTAVGQSTPANLVECASIFATLQLLQASDAVGVLPESVVRDHVRAKLLRVLPVAIGKDLKGFGVLTRIGEPLSETAATFIAHLRRYAGVTLPPLPEPNPGRASSASKLPPSSSRP</sequence>
<dbReference type="PANTHER" id="PTHR30419">
    <property type="entry name" value="HTH-TYPE TRANSCRIPTIONAL REGULATOR YBHD"/>
    <property type="match status" value="1"/>
</dbReference>
<organism evidence="8 9">
    <name type="scientific">Verminephrobacter eiseniae (strain EF01-2)</name>
    <dbReference type="NCBI Taxonomy" id="391735"/>
    <lineage>
        <taxon>Bacteria</taxon>
        <taxon>Pseudomonadati</taxon>
        <taxon>Pseudomonadota</taxon>
        <taxon>Betaproteobacteria</taxon>
        <taxon>Burkholderiales</taxon>
        <taxon>Comamonadaceae</taxon>
        <taxon>Verminephrobacter</taxon>
    </lineage>
</organism>
<dbReference type="Gene3D" id="1.10.10.10">
    <property type="entry name" value="Winged helix-like DNA-binding domain superfamily/Winged helix DNA-binding domain"/>
    <property type="match status" value="1"/>
</dbReference>
<evidence type="ECO:0000256" key="1">
    <source>
        <dbReference type="ARBA" id="ARBA00009437"/>
    </source>
</evidence>
<dbReference type="KEGG" id="vei:Veis_0640"/>
<dbReference type="PANTHER" id="PTHR30419:SF8">
    <property type="entry name" value="NITROGEN ASSIMILATION TRANSCRIPTIONAL ACTIVATOR-RELATED"/>
    <property type="match status" value="1"/>
</dbReference>
<dbReference type="InterPro" id="IPR050950">
    <property type="entry name" value="HTH-type_LysR_regulators"/>
</dbReference>
<dbReference type="GO" id="GO:0005829">
    <property type="term" value="C:cytosol"/>
    <property type="evidence" value="ECO:0007669"/>
    <property type="project" value="TreeGrafter"/>
</dbReference>
<feature type="signal peptide" evidence="6">
    <location>
        <begin position="1"/>
        <end position="38"/>
    </location>
</feature>
<dbReference type="AlphaFoldDB" id="A1WFL6"/>
<keyword evidence="2" id="KW-0805">Transcription regulation</keyword>
<dbReference type="InterPro" id="IPR005119">
    <property type="entry name" value="LysR_subst-bd"/>
</dbReference>
<dbReference type="EMBL" id="CP000542">
    <property type="protein sequence ID" value="ABM56423.1"/>
    <property type="molecule type" value="Genomic_DNA"/>
</dbReference>
<feature type="compositionally biased region" description="Low complexity" evidence="5">
    <location>
        <begin position="327"/>
        <end position="341"/>
    </location>
</feature>
<feature type="region of interest" description="Disordered" evidence="5">
    <location>
        <begin position="317"/>
        <end position="341"/>
    </location>
</feature>
<keyword evidence="3" id="KW-0238">DNA-binding</keyword>
<comment type="similarity">
    <text evidence="1">Belongs to the LysR transcriptional regulatory family.</text>
</comment>
<dbReference type="HOGENOM" id="CLU_039613_6_0_4"/>
<proteinExistence type="inferred from homology"/>
<protein>
    <submittedName>
        <fullName evidence="8">Transcriptional regulator, LysR family</fullName>
    </submittedName>
</protein>
<evidence type="ECO:0000256" key="3">
    <source>
        <dbReference type="ARBA" id="ARBA00023125"/>
    </source>
</evidence>
<dbReference type="Pfam" id="PF03466">
    <property type="entry name" value="LysR_substrate"/>
    <property type="match status" value="1"/>
</dbReference>
<dbReference type="Proteomes" id="UP000000374">
    <property type="component" value="Chromosome"/>
</dbReference>
<keyword evidence="6" id="KW-0732">Signal</keyword>
<keyword evidence="4" id="KW-0804">Transcription</keyword>
<feature type="chain" id="PRO_5002640378" evidence="6">
    <location>
        <begin position="39"/>
        <end position="341"/>
    </location>
</feature>
<name>A1WFL6_VEREI</name>
<dbReference type="PROSITE" id="PS50931">
    <property type="entry name" value="HTH_LYSR"/>
    <property type="match status" value="1"/>
</dbReference>
<dbReference type="Pfam" id="PF00126">
    <property type="entry name" value="HTH_1"/>
    <property type="match status" value="1"/>
</dbReference>
<accession>A1WFL6</accession>
<dbReference type="STRING" id="391735.Veis_0640"/>
<reference evidence="9" key="1">
    <citation type="submission" date="2006-12" db="EMBL/GenBank/DDBJ databases">
        <title>Complete sequence of chromosome 1 of Verminephrobacter eiseniae EF01-2.</title>
        <authorList>
            <person name="Copeland A."/>
            <person name="Lucas S."/>
            <person name="Lapidus A."/>
            <person name="Barry K."/>
            <person name="Detter J.C."/>
            <person name="Glavina del Rio T."/>
            <person name="Dalin E."/>
            <person name="Tice H."/>
            <person name="Pitluck S."/>
            <person name="Chertkov O."/>
            <person name="Brettin T."/>
            <person name="Bruce D."/>
            <person name="Han C."/>
            <person name="Tapia R."/>
            <person name="Gilna P."/>
            <person name="Schmutz J."/>
            <person name="Larimer F."/>
            <person name="Land M."/>
            <person name="Hauser L."/>
            <person name="Kyrpides N."/>
            <person name="Kim E."/>
            <person name="Stahl D."/>
            <person name="Richardson P."/>
        </authorList>
    </citation>
    <scope>NUCLEOTIDE SEQUENCE [LARGE SCALE GENOMIC DNA]</scope>
    <source>
        <strain evidence="9">EF01-2</strain>
    </source>
</reference>
<dbReference type="InterPro" id="IPR036388">
    <property type="entry name" value="WH-like_DNA-bd_sf"/>
</dbReference>
<dbReference type="GO" id="GO:0003700">
    <property type="term" value="F:DNA-binding transcription factor activity"/>
    <property type="evidence" value="ECO:0007669"/>
    <property type="project" value="InterPro"/>
</dbReference>
<dbReference type="OrthoDB" id="5914299at2"/>
<evidence type="ECO:0000256" key="6">
    <source>
        <dbReference type="SAM" id="SignalP"/>
    </source>
</evidence>
<evidence type="ECO:0000256" key="2">
    <source>
        <dbReference type="ARBA" id="ARBA00023015"/>
    </source>
</evidence>
<keyword evidence="9" id="KW-1185">Reference proteome</keyword>
<dbReference type="GeneID" id="76459342"/>
<evidence type="ECO:0000313" key="8">
    <source>
        <dbReference type="EMBL" id="ABM56423.1"/>
    </source>
</evidence>
<dbReference type="eggNOG" id="COG0583">
    <property type="taxonomic scope" value="Bacteria"/>
</dbReference>
<evidence type="ECO:0000256" key="5">
    <source>
        <dbReference type="SAM" id="MobiDB-lite"/>
    </source>
</evidence>
<dbReference type="InterPro" id="IPR000847">
    <property type="entry name" value="LysR_HTH_N"/>
</dbReference>
<evidence type="ECO:0000259" key="7">
    <source>
        <dbReference type="PROSITE" id="PS50931"/>
    </source>
</evidence>
<evidence type="ECO:0000256" key="4">
    <source>
        <dbReference type="ARBA" id="ARBA00023163"/>
    </source>
</evidence>
<dbReference type="SUPFAM" id="SSF53850">
    <property type="entry name" value="Periplasmic binding protein-like II"/>
    <property type="match status" value="1"/>
</dbReference>
<feature type="domain" description="HTH lysR-type" evidence="7">
    <location>
        <begin position="18"/>
        <end position="75"/>
    </location>
</feature>
<dbReference type="GO" id="GO:0003677">
    <property type="term" value="F:DNA binding"/>
    <property type="evidence" value="ECO:0007669"/>
    <property type="project" value="UniProtKB-KW"/>
</dbReference>
<dbReference type="InterPro" id="IPR036390">
    <property type="entry name" value="WH_DNA-bd_sf"/>
</dbReference>
<dbReference type="RefSeq" id="WP_011808437.1">
    <property type="nucleotide sequence ID" value="NC_008786.1"/>
</dbReference>
<evidence type="ECO:0000313" key="9">
    <source>
        <dbReference type="Proteomes" id="UP000000374"/>
    </source>
</evidence>